<feature type="domain" description="HTH gntR-type" evidence="4">
    <location>
        <begin position="15"/>
        <end position="83"/>
    </location>
</feature>
<proteinExistence type="predicted"/>
<sequence length="246" mass="28760">MDRNMKFNIDHKSPVPLHAQVEELLRELIEEEEYKNGKILPSEVELSKKLAISRSTVRQAIKKLVFEGLLIRKKRAGTKVAPKPVSSKSNNWLSFSQEMRLRGIPIKNYELHLSWVEADHELAEFFEIDLNRKVLKMERVRGKPDEPFVYFVSYFHPRIGLNGEEDFTRPLYEMLEHDYSVVATISKEEISATAAKALICEKLQIKENAPVLFRKRFVFDQGERPIEYNLGYYKADSFFFTVESSR</sequence>
<accession>D5BC61</accession>
<dbReference type="EMBL" id="CP001650">
    <property type="protein sequence ID" value="ADF54687.1"/>
    <property type="molecule type" value="Genomic_DNA"/>
</dbReference>
<dbReference type="HOGENOM" id="CLU_063236_2_3_10"/>
<dbReference type="InterPro" id="IPR028978">
    <property type="entry name" value="Chorismate_lyase_/UTRA_dom_sf"/>
</dbReference>
<dbReference type="Gene3D" id="1.10.10.10">
    <property type="entry name" value="Winged helix-like DNA-binding domain superfamily/Winged helix DNA-binding domain"/>
    <property type="match status" value="1"/>
</dbReference>
<dbReference type="GO" id="GO:0003677">
    <property type="term" value="F:DNA binding"/>
    <property type="evidence" value="ECO:0007669"/>
    <property type="project" value="UniProtKB-KW"/>
</dbReference>
<dbReference type="SMART" id="SM00345">
    <property type="entry name" value="HTH_GNTR"/>
    <property type="match status" value="1"/>
</dbReference>
<keyword evidence="3" id="KW-0804">Transcription</keyword>
<dbReference type="PRINTS" id="PR00035">
    <property type="entry name" value="HTHGNTR"/>
</dbReference>
<dbReference type="PANTHER" id="PTHR44846:SF1">
    <property type="entry name" value="MANNOSYL-D-GLYCERATE TRANSPORT_METABOLISM SYSTEM REPRESSOR MNGR-RELATED"/>
    <property type="match status" value="1"/>
</dbReference>
<dbReference type="InterPro" id="IPR011663">
    <property type="entry name" value="UTRA"/>
</dbReference>
<gene>
    <name evidence="5" type="ordered locus">ZPR_4385</name>
</gene>
<dbReference type="Pfam" id="PF07702">
    <property type="entry name" value="UTRA"/>
    <property type="match status" value="1"/>
</dbReference>
<dbReference type="STRING" id="655815.ZPR_4385"/>
<dbReference type="CDD" id="cd07377">
    <property type="entry name" value="WHTH_GntR"/>
    <property type="match status" value="1"/>
</dbReference>
<keyword evidence="6" id="KW-1185">Reference proteome</keyword>
<dbReference type="InterPro" id="IPR036388">
    <property type="entry name" value="WH-like_DNA-bd_sf"/>
</dbReference>
<evidence type="ECO:0000313" key="6">
    <source>
        <dbReference type="Proteomes" id="UP000001654"/>
    </source>
</evidence>
<organism evidence="5 6">
    <name type="scientific">Zunongwangia profunda (strain DSM 18752 / CCTCC AB 206139 / SM-A87)</name>
    <name type="common">Wangia profunda</name>
    <dbReference type="NCBI Taxonomy" id="655815"/>
    <lineage>
        <taxon>Bacteria</taxon>
        <taxon>Pseudomonadati</taxon>
        <taxon>Bacteroidota</taxon>
        <taxon>Flavobacteriia</taxon>
        <taxon>Flavobacteriales</taxon>
        <taxon>Flavobacteriaceae</taxon>
        <taxon>Zunongwangia</taxon>
    </lineage>
</organism>
<protein>
    <submittedName>
        <fullName evidence="5">Transcriptional regulator</fullName>
    </submittedName>
</protein>
<dbReference type="PANTHER" id="PTHR44846">
    <property type="entry name" value="MANNOSYL-D-GLYCERATE TRANSPORT/METABOLISM SYSTEM REPRESSOR MNGR-RELATED"/>
    <property type="match status" value="1"/>
</dbReference>
<dbReference type="PROSITE" id="PS50949">
    <property type="entry name" value="HTH_GNTR"/>
    <property type="match status" value="1"/>
</dbReference>
<dbReference type="eggNOG" id="COG2188">
    <property type="taxonomic scope" value="Bacteria"/>
</dbReference>
<dbReference type="Pfam" id="PF00392">
    <property type="entry name" value="GntR"/>
    <property type="match status" value="1"/>
</dbReference>
<dbReference type="GO" id="GO:0003700">
    <property type="term" value="F:DNA-binding transcription factor activity"/>
    <property type="evidence" value="ECO:0007669"/>
    <property type="project" value="InterPro"/>
</dbReference>
<evidence type="ECO:0000256" key="3">
    <source>
        <dbReference type="ARBA" id="ARBA00023163"/>
    </source>
</evidence>
<dbReference type="Proteomes" id="UP000001654">
    <property type="component" value="Chromosome"/>
</dbReference>
<dbReference type="InterPro" id="IPR050679">
    <property type="entry name" value="Bact_HTH_transcr_reg"/>
</dbReference>
<dbReference type="AlphaFoldDB" id="D5BC61"/>
<dbReference type="Gene3D" id="3.40.1410.10">
    <property type="entry name" value="Chorismate lyase-like"/>
    <property type="match status" value="1"/>
</dbReference>
<evidence type="ECO:0000256" key="1">
    <source>
        <dbReference type="ARBA" id="ARBA00023015"/>
    </source>
</evidence>
<evidence type="ECO:0000256" key="2">
    <source>
        <dbReference type="ARBA" id="ARBA00023125"/>
    </source>
</evidence>
<reference evidence="5 6" key="1">
    <citation type="journal article" date="2010" name="BMC Genomics">
        <title>The complete genome of Zunongwangia profunda SM-A87 reveals its adaptation to the deep-sea environment and ecological role in sedimentary organic nitrogen degradation.</title>
        <authorList>
            <person name="Qin Q.L."/>
            <person name="Zhang X.Y."/>
            <person name="Wang X.M."/>
            <person name="Liu G.M."/>
            <person name="Chen X.L."/>
            <person name="Xie B.B."/>
            <person name="Dang H.Y."/>
            <person name="Zhou B.C."/>
            <person name="Yu J."/>
            <person name="Zhang Y.Z."/>
        </authorList>
    </citation>
    <scope>NUCLEOTIDE SEQUENCE [LARGE SCALE GENOMIC DNA]</scope>
    <source>
        <strain evidence="6">DSM 18752 / CCTCC AB 206139 / SM-A87</strain>
    </source>
</reference>
<evidence type="ECO:0000259" key="4">
    <source>
        <dbReference type="PROSITE" id="PS50949"/>
    </source>
</evidence>
<dbReference type="SUPFAM" id="SSF64288">
    <property type="entry name" value="Chorismate lyase-like"/>
    <property type="match status" value="1"/>
</dbReference>
<keyword evidence="2" id="KW-0238">DNA-binding</keyword>
<dbReference type="GO" id="GO:0045892">
    <property type="term" value="P:negative regulation of DNA-templated transcription"/>
    <property type="evidence" value="ECO:0007669"/>
    <property type="project" value="TreeGrafter"/>
</dbReference>
<dbReference type="InterPro" id="IPR000524">
    <property type="entry name" value="Tscrpt_reg_HTH_GntR"/>
</dbReference>
<dbReference type="KEGG" id="zpr:ZPR_4385"/>
<evidence type="ECO:0000313" key="5">
    <source>
        <dbReference type="EMBL" id="ADF54687.1"/>
    </source>
</evidence>
<dbReference type="InterPro" id="IPR036390">
    <property type="entry name" value="WH_DNA-bd_sf"/>
</dbReference>
<keyword evidence="1" id="KW-0805">Transcription regulation</keyword>
<dbReference type="SMART" id="SM00866">
    <property type="entry name" value="UTRA"/>
    <property type="match status" value="1"/>
</dbReference>
<name>D5BC61_ZUNPS</name>
<dbReference type="SUPFAM" id="SSF46785">
    <property type="entry name" value="Winged helix' DNA-binding domain"/>
    <property type="match status" value="1"/>
</dbReference>